<keyword evidence="5" id="KW-0966">Cell projection</keyword>
<dbReference type="InterPro" id="IPR006802">
    <property type="entry name" value="Radial_spoke"/>
</dbReference>
<gene>
    <name evidence="7" type="ORF">D4764_07G0001250</name>
</gene>
<dbReference type="GO" id="GO:0060294">
    <property type="term" value="P:cilium movement involved in cell motility"/>
    <property type="evidence" value="ECO:0007669"/>
    <property type="project" value="InterPro"/>
</dbReference>
<evidence type="ECO:0000256" key="6">
    <source>
        <dbReference type="SAM" id="MobiDB-lite"/>
    </source>
</evidence>
<dbReference type="PANTHER" id="PTHR13159">
    <property type="entry name" value="RADIAL SPOKEHEAD-RELATED"/>
    <property type="match status" value="1"/>
</dbReference>
<dbReference type="InterPro" id="IPR036691">
    <property type="entry name" value="Endo/exonu/phosph_ase_sf"/>
</dbReference>
<reference evidence="7 8" key="1">
    <citation type="submission" date="2019-04" db="EMBL/GenBank/DDBJ databases">
        <title>Chromosome genome assembly for Takifugu flavidus.</title>
        <authorList>
            <person name="Xiao S."/>
        </authorList>
    </citation>
    <scope>NUCLEOTIDE SEQUENCE [LARGE SCALE GENOMIC DNA]</scope>
    <source>
        <strain evidence="7">HTHZ2018</strain>
        <tissue evidence="7">Muscle</tissue>
    </source>
</reference>
<evidence type="ECO:0000256" key="5">
    <source>
        <dbReference type="ARBA" id="ARBA00023273"/>
    </source>
</evidence>
<feature type="compositionally biased region" description="Acidic residues" evidence="6">
    <location>
        <begin position="175"/>
        <end position="200"/>
    </location>
</feature>
<keyword evidence="3" id="KW-0969">Cilium</keyword>
<dbReference type="Proteomes" id="UP000324091">
    <property type="component" value="Chromosome 7"/>
</dbReference>
<keyword evidence="2" id="KW-0963">Cytoplasm</keyword>
<comment type="subcellular location">
    <subcellularLocation>
        <location evidence="1">Cytoplasm</location>
        <location evidence="1">Cytoskeleton</location>
        <location evidence="1">Cilium axoneme</location>
    </subcellularLocation>
</comment>
<evidence type="ECO:0000256" key="4">
    <source>
        <dbReference type="ARBA" id="ARBA00023212"/>
    </source>
</evidence>
<dbReference type="AlphaFoldDB" id="A0A5C6MQK9"/>
<dbReference type="EMBL" id="RHFK02000020">
    <property type="protein sequence ID" value="TWW57406.1"/>
    <property type="molecule type" value="Genomic_DNA"/>
</dbReference>
<dbReference type="PANTHER" id="PTHR13159:SF0">
    <property type="entry name" value="RADIAL SPOKE HEAD 6 HOMOLOG A"/>
    <property type="match status" value="1"/>
</dbReference>
<evidence type="ECO:0000256" key="3">
    <source>
        <dbReference type="ARBA" id="ARBA00023069"/>
    </source>
</evidence>
<dbReference type="GO" id="GO:0001534">
    <property type="term" value="C:radial spoke"/>
    <property type="evidence" value="ECO:0007669"/>
    <property type="project" value="InterPro"/>
</dbReference>
<evidence type="ECO:0000313" key="8">
    <source>
        <dbReference type="Proteomes" id="UP000324091"/>
    </source>
</evidence>
<evidence type="ECO:0000256" key="1">
    <source>
        <dbReference type="ARBA" id="ARBA00004430"/>
    </source>
</evidence>
<dbReference type="Pfam" id="PF04712">
    <property type="entry name" value="Radial_spoke"/>
    <property type="match status" value="1"/>
</dbReference>
<evidence type="ECO:0000313" key="7">
    <source>
        <dbReference type="EMBL" id="TWW57406.1"/>
    </source>
</evidence>
<dbReference type="SUPFAM" id="SSF56219">
    <property type="entry name" value="DNase I-like"/>
    <property type="match status" value="1"/>
</dbReference>
<keyword evidence="4" id="KW-0206">Cytoskeleton</keyword>
<dbReference type="CDD" id="cd22963">
    <property type="entry name" value="DD_CrRSP4-like"/>
    <property type="match status" value="1"/>
</dbReference>
<dbReference type="GO" id="GO:0035082">
    <property type="term" value="P:axoneme assembly"/>
    <property type="evidence" value="ECO:0007669"/>
    <property type="project" value="TreeGrafter"/>
</dbReference>
<accession>A0A5C6MQK9</accession>
<sequence>MEHPETEEGQKALRDASALKAFLMKSDAAGEPNLYDHLTQLLIKVIDERPNNVMDIIEDMSHEIKQSFCSDNGRALPKLPETTVADELAEKHRLLFCQTEEQEEELVDTPLPNVNEISFYMEQAGVGLGRLEMQRIFLALKQLAQSEQLPRCRLWGKILGRESNYIIAEATYREGEEEEEEQKSDEITEEEETKAELEDNEDEAWGWGTLASTWWPDLCPWSPAGHSLKRQHGTPFPWAHHLQEGPRGSVGLTSTHGKGSGTSLLERGWTLYHSGVADGERQRAGVAILVAPQLSACILEFTLVDERVASLRLRVGGRILTVVCAYGPNSSSMYPPFLESLEGVLESAPSGGSVVLLGDFNAHLAMTV</sequence>
<proteinExistence type="predicted"/>
<dbReference type="Gene3D" id="3.60.10.10">
    <property type="entry name" value="Endonuclease/exonuclease/phosphatase"/>
    <property type="match status" value="1"/>
</dbReference>
<protein>
    <submittedName>
        <fullName evidence="7">Radial spoke head protein 4-like protein A</fullName>
    </submittedName>
</protein>
<keyword evidence="8" id="KW-1185">Reference proteome</keyword>
<comment type="caution">
    <text evidence="7">The sequence shown here is derived from an EMBL/GenBank/DDBJ whole genome shotgun (WGS) entry which is preliminary data.</text>
</comment>
<name>A0A5C6MQK9_9TELE</name>
<evidence type="ECO:0000256" key="2">
    <source>
        <dbReference type="ARBA" id="ARBA00022490"/>
    </source>
</evidence>
<feature type="region of interest" description="Disordered" evidence="6">
    <location>
        <begin position="172"/>
        <end position="200"/>
    </location>
</feature>
<organism evidence="7 8">
    <name type="scientific">Takifugu flavidus</name>
    <name type="common">sansaifugu</name>
    <dbReference type="NCBI Taxonomy" id="433684"/>
    <lineage>
        <taxon>Eukaryota</taxon>
        <taxon>Metazoa</taxon>
        <taxon>Chordata</taxon>
        <taxon>Craniata</taxon>
        <taxon>Vertebrata</taxon>
        <taxon>Euteleostomi</taxon>
        <taxon>Actinopterygii</taxon>
        <taxon>Neopterygii</taxon>
        <taxon>Teleostei</taxon>
        <taxon>Neoteleostei</taxon>
        <taxon>Acanthomorphata</taxon>
        <taxon>Eupercaria</taxon>
        <taxon>Tetraodontiformes</taxon>
        <taxon>Tetradontoidea</taxon>
        <taxon>Tetraodontidae</taxon>
        <taxon>Takifugu</taxon>
    </lineage>
</organism>